<reference evidence="2" key="1">
    <citation type="submission" date="2022-01" db="EMBL/GenBank/DDBJ databases">
        <authorList>
            <person name="King R."/>
        </authorList>
    </citation>
    <scope>NUCLEOTIDE SEQUENCE</scope>
</reference>
<dbReference type="Proteomes" id="UP001152798">
    <property type="component" value="Chromosome 3"/>
</dbReference>
<evidence type="ECO:0000313" key="3">
    <source>
        <dbReference type="Proteomes" id="UP001152798"/>
    </source>
</evidence>
<proteinExistence type="predicted"/>
<keyword evidence="3" id="KW-1185">Reference proteome</keyword>
<gene>
    <name evidence="2" type="ORF">NEZAVI_LOCUS6347</name>
</gene>
<feature type="compositionally biased region" description="Basic and acidic residues" evidence="1">
    <location>
        <begin position="59"/>
        <end position="68"/>
    </location>
</feature>
<dbReference type="AlphaFoldDB" id="A0A9P0H6F8"/>
<evidence type="ECO:0000313" key="2">
    <source>
        <dbReference type="EMBL" id="CAH1396242.1"/>
    </source>
</evidence>
<name>A0A9P0H6F8_NEZVI</name>
<sequence>MRLWKWRRRGSLQLEASIKRIPPPGLEGAQPNPRRSSCKIHQRTSREDSPGVLISNYDPDSRIMRTSN</sequence>
<feature type="region of interest" description="Disordered" evidence="1">
    <location>
        <begin position="19"/>
        <end position="68"/>
    </location>
</feature>
<organism evidence="2 3">
    <name type="scientific">Nezara viridula</name>
    <name type="common">Southern green stink bug</name>
    <name type="synonym">Cimex viridulus</name>
    <dbReference type="NCBI Taxonomy" id="85310"/>
    <lineage>
        <taxon>Eukaryota</taxon>
        <taxon>Metazoa</taxon>
        <taxon>Ecdysozoa</taxon>
        <taxon>Arthropoda</taxon>
        <taxon>Hexapoda</taxon>
        <taxon>Insecta</taxon>
        <taxon>Pterygota</taxon>
        <taxon>Neoptera</taxon>
        <taxon>Paraneoptera</taxon>
        <taxon>Hemiptera</taxon>
        <taxon>Heteroptera</taxon>
        <taxon>Panheteroptera</taxon>
        <taxon>Pentatomomorpha</taxon>
        <taxon>Pentatomoidea</taxon>
        <taxon>Pentatomidae</taxon>
        <taxon>Pentatominae</taxon>
        <taxon>Nezara</taxon>
    </lineage>
</organism>
<evidence type="ECO:0000256" key="1">
    <source>
        <dbReference type="SAM" id="MobiDB-lite"/>
    </source>
</evidence>
<protein>
    <submittedName>
        <fullName evidence="2">Uncharacterized protein</fullName>
    </submittedName>
</protein>
<dbReference type="EMBL" id="OV725079">
    <property type="protein sequence ID" value="CAH1396242.1"/>
    <property type="molecule type" value="Genomic_DNA"/>
</dbReference>
<accession>A0A9P0H6F8</accession>